<organism evidence="1 2">
    <name type="scientific">Candidatus Woesebacteria bacterium GW2011_GWB1_45_5</name>
    <dbReference type="NCBI Taxonomy" id="1618581"/>
    <lineage>
        <taxon>Bacteria</taxon>
        <taxon>Candidatus Woeseibacteriota</taxon>
    </lineage>
</organism>
<evidence type="ECO:0000313" key="1">
    <source>
        <dbReference type="EMBL" id="KKU09896.1"/>
    </source>
</evidence>
<dbReference type="InterPro" id="IPR019587">
    <property type="entry name" value="Polyketide_cyclase/dehydratase"/>
</dbReference>
<protein>
    <recommendedName>
        <fullName evidence="3">Coenzyme Q-binding protein COQ10 START domain-containing protein</fullName>
    </recommendedName>
</protein>
<comment type="caution">
    <text evidence="1">The sequence shown here is derived from an EMBL/GenBank/DDBJ whole genome shotgun (WGS) entry which is preliminary data.</text>
</comment>
<dbReference type="EMBL" id="LCLA01000026">
    <property type="protein sequence ID" value="KKU09896.1"/>
    <property type="molecule type" value="Genomic_DNA"/>
</dbReference>
<dbReference type="AlphaFoldDB" id="A0A0G1MNG1"/>
<dbReference type="Gene3D" id="3.30.530.20">
    <property type="match status" value="1"/>
</dbReference>
<sequence>MKENERAKEYSKRYEESIAVSAPINAVFAFADDHMNFSSHMNKSSPMMGGGKMETILDEGKGQVVGSHIVMKGNVLGSNLFLDEVITKRTPPYKKEWQTVGGINLLVIDHYTLGFDIGPDKAGSRFTVYIDYDLPKSVKTYLLGKLFGDMYAKWCVRQMVRGVVEHFR</sequence>
<dbReference type="InterPro" id="IPR023393">
    <property type="entry name" value="START-like_dom_sf"/>
</dbReference>
<dbReference type="SUPFAM" id="SSF55961">
    <property type="entry name" value="Bet v1-like"/>
    <property type="match status" value="1"/>
</dbReference>
<accession>A0A0G1MNG1</accession>
<proteinExistence type="predicted"/>
<dbReference type="Pfam" id="PF10604">
    <property type="entry name" value="Polyketide_cyc2"/>
    <property type="match status" value="1"/>
</dbReference>
<reference evidence="1 2" key="1">
    <citation type="journal article" date="2015" name="Nature">
        <title>rRNA introns, odd ribosomes, and small enigmatic genomes across a large radiation of phyla.</title>
        <authorList>
            <person name="Brown C.T."/>
            <person name="Hug L.A."/>
            <person name="Thomas B.C."/>
            <person name="Sharon I."/>
            <person name="Castelle C.J."/>
            <person name="Singh A."/>
            <person name="Wilkins M.J."/>
            <person name="Williams K.H."/>
            <person name="Banfield J.F."/>
        </authorList>
    </citation>
    <scope>NUCLEOTIDE SEQUENCE [LARGE SCALE GENOMIC DNA]</scope>
</reference>
<name>A0A0G1MNG1_9BACT</name>
<evidence type="ECO:0000313" key="2">
    <source>
        <dbReference type="Proteomes" id="UP000034329"/>
    </source>
</evidence>
<evidence type="ECO:0008006" key="3">
    <source>
        <dbReference type="Google" id="ProtNLM"/>
    </source>
</evidence>
<gene>
    <name evidence="1" type="ORF">UX13_C0026G0012</name>
</gene>
<dbReference type="CDD" id="cd07812">
    <property type="entry name" value="SRPBCC"/>
    <property type="match status" value="1"/>
</dbReference>
<dbReference type="Proteomes" id="UP000034329">
    <property type="component" value="Unassembled WGS sequence"/>
</dbReference>